<dbReference type="EMBL" id="NBSK02000009">
    <property type="protein sequence ID" value="KAJ0185925.1"/>
    <property type="molecule type" value="Genomic_DNA"/>
</dbReference>
<evidence type="ECO:0000256" key="1">
    <source>
        <dbReference type="SAM" id="Phobius"/>
    </source>
</evidence>
<dbReference type="SUPFAM" id="SSF48371">
    <property type="entry name" value="ARM repeat"/>
    <property type="match status" value="1"/>
</dbReference>
<feature type="domain" description="RRP12 N-terminal HEAT" evidence="3">
    <location>
        <begin position="2"/>
        <end position="279"/>
    </location>
</feature>
<reference evidence="4 6" key="1">
    <citation type="journal article" date="2017" name="Nat. Commun.">
        <title>Genome assembly with in vitro proximity ligation data and whole-genome triplication in lettuce.</title>
        <authorList>
            <person name="Reyes-Chin-Wo S."/>
            <person name="Wang Z."/>
            <person name="Yang X."/>
            <person name="Kozik A."/>
            <person name="Arikit S."/>
            <person name="Song C."/>
            <person name="Xia L."/>
            <person name="Froenicke L."/>
            <person name="Lavelle D.O."/>
            <person name="Truco M.J."/>
            <person name="Xia R."/>
            <person name="Zhu S."/>
            <person name="Xu C."/>
            <person name="Xu H."/>
            <person name="Xu X."/>
            <person name="Cox K."/>
            <person name="Korf I."/>
            <person name="Meyers B.C."/>
            <person name="Michelmore R.W."/>
        </authorList>
    </citation>
    <scope>NUCLEOTIDE SEQUENCE [LARGE SCALE GENOMIC DNA]</scope>
    <source>
        <tissue evidence="4">Seedlings</tissue>
    </source>
</reference>
<evidence type="ECO:0000259" key="2">
    <source>
        <dbReference type="Pfam" id="PF08161"/>
    </source>
</evidence>
<accession>A0A9R1UF80</accession>
<keyword evidence="1" id="KW-0472">Membrane</keyword>
<keyword evidence="6" id="KW-1185">Reference proteome</keyword>
<dbReference type="OrthoDB" id="1541908at2759"/>
<evidence type="ECO:0000313" key="5">
    <source>
        <dbReference type="EMBL" id="KAJ0186956.1"/>
    </source>
</evidence>
<dbReference type="GO" id="GO:0005730">
    <property type="term" value="C:nucleolus"/>
    <property type="evidence" value="ECO:0000318"/>
    <property type="project" value="GO_Central"/>
</dbReference>
<dbReference type="PANTHER" id="PTHR48412:SF1">
    <property type="entry name" value="ARM REPEAT SUPERFAMILY PROTEIN"/>
    <property type="match status" value="1"/>
</dbReference>
<sequence length="990" mass="112319">MEQSTTSLTGESDILEHIADRYKKSRSPHHRQLYAAAAYTQCMIKSKSLPVTPLNYFVNIIDALYDSSYSHTLSNSTFNADAMSGMSSFLTFVLTMVPEKSISMSKAAEAVEIVVKCLEVEFVSLRVLRFMECLRVLLEICDLGDWDIVKLSFQTFIKYAVDNKNEKVRKCAEHCVLKVFKCFQNSIIKESATKLVLDTFRNYILAVEKADGSKDDEGSKCEHLKALHMLDLLKRFIPFLTKPEDMQEVILELQKCMTAKFSTLYVLDVMEEILALIESESELTFVKTVKISDKWKSDYSILIQSITGLLICEATAARASNILKEMFSRVLFSEVELNAESEQSNLVRCLCDSLLEVLRTYPNEHSLSVISALFLHLGLDSFIYMDRIFMKTVGFMSDASTCDVKHFEQCIGSAVMVMGPDKIHTLYPLSFDANEQTCSNTWLLPIYKEYVIYSHVRFFIRTIVPLSESFRKACKRGKKMAVKRKQMQSLSRTCWELLPSFCRYPHDLEESFGSLAEILIPNIKENASMLESIAIALQCLVKQNMSLSLSFPGSSGVIDMGIEKENAERNIKVMASWSEALLKAFTNVFFQVSPEKRSFLKETIGCLANIAEFPTSKAIFISSLERVKPDVSDQKNANIGLIHELASAIVADVGMDPIDFIYCCIGDCLKEDDEEAYANLYILLESFEFMSSRFEQLVDLLRDLKSPVDIISFRWRFLCLKTLLFHSFERTCDGENKYGVWVLNEIIVTLKDDKEDRREVAHDILLDTSSIMQSKPETYYKFITMMMGYLFGFSPCITSGAILALSIMLSNDSKICELKPDLVPEILELLDREEDIQVAEAVLWFLKMLVLSLEVAELKMVLCDILNGLQSWSFVSDLPEILLLERGDFRNVFEICTTSLEEGKETSRSPQHDFKANVNEIFENIVQKCGSASVESLVPEKYRLGFRICLESAPSSPEEGKANEALRALITSMFVSSQEEGFCCRQQLGT</sequence>
<proteinExistence type="predicted"/>
<dbReference type="PANTHER" id="PTHR48412">
    <property type="entry name" value="ARM REPEAT SUPERFAMILY PROTEIN"/>
    <property type="match status" value="1"/>
</dbReference>
<dbReference type="Pfam" id="PF25772">
    <property type="entry name" value="HEAT_RRP12_N"/>
    <property type="match status" value="1"/>
</dbReference>
<protein>
    <recommendedName>
        <fullName evidence="7">Ribosomal RNA-processing protein 12-like conserved domain-containing protein</fullName>
    </recommendedName>
</protein>
<evidence type="ECO:0008006" key="7">
    <source>
        <dbReference type="Google" id="ProtNLM"/>
    </source>
</evidence>
<dbReference type="Gramene" id="rna-gnl|WGS:NBSK|LSAT_9X19960_mrna">
    <property type="protein sequence ID" value="cds-PLY81173.1"/>
    <property type="gene ID" value="gene-LSAT_9X19960"/>
</dbReference>
<evidence type="ECO:0000313" key="4">
    <source>
        <dbReference type="EMBL" id="KAJ0185925.1"/>
    </source>
</evidence>
<organism evidence="4 6">
    <name type="scientific">Lactuca sativa</name>
    <name type="common">Garden lettuce</name>
    <dbReference type="NCBI Taxonomy" id="4236"/>
    <lineage>
        <taxon>Eukaryota</taxon>
        <taxon>Viridiplantae</taxon>
        <taxon>Streptophyta</taxon>
        <taxon>Embryophyta</taxon>
        <taxon>Tracheophyta</taxon>
        <taxon>Spermatophyta</taxon>
        <taxon>Magnoliopsida</taxon>
        <taxon>eudicotyledons</taxon>
        <taxon>Gunneridae</taxon>
        <taxon>Pentapetalae</taxon>
        <taxon>asterids</taxon>
        <taxon>campanulids</taxon>
        <taxon>Asterales</taxon>
        <taxon>Asteraceae</taxon>
        <taxon>Cichorioideae</taxon>
        <taxon>Cichorieae</taxon>
        <taxon>Lactucinae</taxon>
        <taxon>Lactuca</taxon>
    </lineage>
</organism>
<dbReference type="EMBL" id="NBSK02000009">
    <property type="protein sequence ID" value="KAJ0186956.1"/>
    <property type="molecule type" value="Genomic_DNA"/>
</dbReference>
<dbReference type="InterPro" id="IPR016024">
    <property type="entry name" value="ARM-type_fold"/>
</dbReference>
<dbReference type="AlphaFoldDB" id="A0A9R1UF80"/>
<dbReference type="Pfam" id="PF08161">
    <property type="entry name" value="RRP12_HEAT"/>
    <property type="match status" value="1"/>
</dbReference>
<dbReference type="InterPro" id="IPR012978">
    <property type="entry name" value="HEAT_RRP12"/>
</dbReference>
<name>A0A9R1UF80_LACSA</name>
<gene>
    <name evidence="4" type="ORF">LSAT_V11C900462810</name>
    <name evidence="5" type="ORF">LSAT_V11C900463230</name>
</gene>
<accession>A0A9R1UH82</accession>
<reference evidence="4" key="2">
    <citation type="submission" date="2017-10" db="EMBL/GenBank/DDBJ databases">
        <authorList>
            <person name="Reyes-Chin-Wo S."/>
        </authorList>
    </citation>
    <scope>NUCLEOTIDE SEQUENCE</scope>
    <source>
        <tissue evidence="4">Seedlings</tissue>
    </source>
</reference>
<keyword evidence="1" id="KW-1133">Transmembrane helix</keyword>
<dbReference type="GO" id="GO:0003723">
    <property type="term" value="F:RNA binding"/>
    <property type="evidence" value="ECO:0000318"/>
    <property type="project" value="GO_Central"/>
</dbReference>
<evidence type="ECO:0000259" key="3">
    <source>
        <dbReference type="Pfam" id="PF25772"/>
    </source>
</evidence>
<feature type="domain" description="RRP12 HEAT" evidence="2">
    <location>
        <begin position="316"/>
        <end position="591"/>
    </location>
</feature>
<feature type="transmembrane region" description="Helical" evidence="1">
    <location>
        <begin position="782"/>
        <end position="809"/>
    </location>
</feature>
<dbReference type="Proteomes" id="UP000235145">
    <property type="component" value="Unassembled WGS sequence"/>
</dbReference>
<dbReference type="InterPro" id="IPR057860">
    <property type="entry name" value="HEAT_RRP12_N"/>
</dbReference>
<reference evidence="4" key="3">
    <citation type="submission" date="2022-10" db="EMBL/GenBank/DDBJ databases">
        <title>High Quality Telomere-to-Telomere reference genome assembly of Lactuca sativa.</title>
        <authorList>
            <person name="Naidu S.A."/>
            <person name="Kozik A."/>
            <person name="Lavelle D."/>
        </authorList>
    </citation>
    <scope>NUCLEOTIDE SEQUENCE</scope>
    <source>
        <tissue evidence="4">Seedlings</tissue>
    </source>
</reference>
<evidence type="ECO:0000313" key="6">
    <source>
        <dbReference type="Proteomes" id="UP000235145"/>
    </source>
</evidence>
<comment type="caution">
    <text evidence="4">The sequence shown here is derived from an EMBL/GenBank/DDBJ whole genome shotgun (WGS) entry which is preliminary data.</text>
</comment>
<keyword evidence="1" id="KW-0812">Transmembrane</keyword>